<dbReference type="InterPro" id="IPR007627">
    <property type="entry name" value="RNA_pol_sigma70_r2"/>
</dbReference>
<evidence type="ECO:0000256" key="2">
    <source>
        <dbReference type="ARBA" id="ARBA00023015"/>
    </source>
</evidence>
<dbReference type="InterPro" id="IPR014284">
    <property type="entry name" value="RNA_pol_sigma-70_dom"/>
</dbReference>
<dbReference type="InterPro" id="IPR039425">
    <property type="entry name" value="RNA_pol_sigma-70-like"/>
</dbReference>
<name>A0A0F4QRB9_9GAMM</name>
<dbReference type="InterPro" id="IPR013324">
    <property type="entry name" value="RNA_pol_sigma_r3/r4-like"/>
</dbReference>
<dbReference type="GO" id="GO:0006352">
    <property type="term" value="P:DNA-templated transcription initiation"/>
    <property type="evidence" value="ECO:0007669"/>
    <property type="project" value="InterPro"/>
</dbReference>
<dbReference type="PANTHER" id="PTHR43133">
    <property type="entry name" value="RNA POLYMERASE ECF-TYPE SIGMA FACTO"/>
    <property type="match status" value="1"/>
</dbReference>
<dbReference type="Pfam" id="PF04542">
    <property type="entry name" value="Sigma70_r2"/>
    <property type="match status" value="1"/>
</dbReference>
<feature type="domain" description="RNA polymerase sigma factor 70 region 4 type 2" evidence="6">
    <location>
        <begin position="110"/>
        <end position="162"/>
    </location>
</feature>
<dbReference type="GO" id="GO:0003677">
    <property type="term" value="F:DNA binding"/>
    <property type="evidence" value="ECO:0007669"/>
    <property type="project" value="InterPro"/>
</dbReference>
<sequence length="172" mass="19755">MEPSKVALLVLSAQQGNRRAFETLCEAFYQPSWRFAMKLSGQRACADDICQDVWTSVAKKLGQLKEPSAFRAWVFRAIYRRFISQKQGESRFEDTQPEQAYETPDLDTSLSILALINQLADDERHCVYLFYLEQMSLRDIANILDVPQGTVKSRLNRARAQLRAMVNEEQAS</sequence>
<proteinExistence type="inferred from homology"/>
<dbReference type="SUPFAM" id="SSF88946">
    <property type="entry name" value="Sigma2 domain of RNA polymerase sigma factors"/>
    <property type="match status" value="1"/>
</dbReference>
<dbReference type="InterPro" id="IPR036388">
    <property type="entry name" value="WH-like_DNA-bd_sf"/>
</dbReference>
<dbReference type="SUPFAM" id="SSF88659">
    <property type="entry name" value="Sigma3 and sigma4 domains of RNA polymerase sigma factors"/>
    <property type="match status" value="1"/>
</dbReference>
<accession>A0A0F4QRB9</accession>
<dbReference type="GO" id="GO:0000428">
    <property type="term" value="C:DNA-directed RNA polymerase complex"/>
    <property type="evidence" value="ECO:0007669"/>
    <property type="project" value="UniProtKB-KW"/>
</dbReference>
<keyword evidence="8" id="KW-1185">Reference proteome</keyword>
<dbReference type="InterPro" id="IPR013249">
    <property type="entry name" value="RNA_pol_sigma70_r4_t2"/>
</dbReference>
<dbReference type="GO" id="GO:0016987">
    <property type="term" value="F:sigma factor activity"/>
    <property type="evidence" value="ECO:0007669"/>
    <property type="project" value="UniProtKB-KW"/>
</dbReference>
<gene>
    <name evidence="7" type="ORF">TW77_08470</name>
</gene>
<dbReference type="Gene3D" id="1.10.1740.10">
    <property type="match status" value="1"/>
</dbReference>
<feature type="domain" description="RNA polymerase sigma-70 region 2" evidence="5">
    <location>
        <begin position="26"/>
        <end position="90"/>
    </location>
</feature>
<dbReference type="PATRIC" id="fig|43658.5.peg.1778"/>
<keyword evidence="7" id="KW-0240">DNA-directed RNA polymerase</keyword>
<evidence type="ECO:0000256" key="1">
    <source>
        <dbReference type="ARBA" id="ARBA00010641"/>
    </source>
</evidence>
<dbReference type="OrthoDB" id="9797134at2"/>
<evidence type="ECO:0000259" key="6">
    <source>
        <dbReference type="Pfam" id="PF08281"/>
    </source>
</evidence>
<dbReference type="CDD" id="cd06171">
    <property type="entry name" value="Sigma70_r4"/>
    <property type="match status" value="1"/>
</dbReference>
<protein>
    <submittedName>
        <fullName evidence="7">DNA-directed RNA polymerase subunit sigma-24</fullName>
    </submittedName>
</protein>
<keyword evidence="4" id="KW-0804">Transcription</keyword>
<evidence type="ECO:0000313" key="8">
    <source>
        <dbReference type="Proteomes" id="UP000033452"/>
    </source>
</evidence>
<dbReference type="Pfam" id="PF08281">
    <property type="entry name" value="Sigma70_r4_2"/>
    <property type="match status" value="1"/>
</dbReference>
<evidence type="ECO:0000259" key="5">
    <source>
        <dbReference type="Pfam" id="PF04542"/>
    </source>
</evidence>
<dbReference type="RefSeq" id="WP_046004518.1">
    <property type="nucleotide sequence ID" value="NZ_JXYA01000016.1"/>
</dbReference>
<evidence type="ECO:0000256" key="3">
    <source>
        <dbReference type="ARBA" id="ARBA00023082"/>
    </source>
</evidence>
<comment type="caution">
    <text evidence="7">The sequence shown here is derived from an EMBL/GenBank/DDBJ whole genome shotgun (WGS) entry which is preliminary data.</text>
</comment>
<comment type="similarity">
    <text evidence="1">Belongs to the sigma-70 factor family. ECF subfamily.</text>
</comment>
<dbReference type="PANTHER" id="PTHR43133:SF25">
    <property type="entry name" value="RNA POLYMERASE SIGMA FACTOR RFAY-RELATED"/>
    <property type="match status" value="1"/>
</dbReference>
<dbReference type="Gene3D" id="1.10.10.10">
    <property type="entry name" value="Winged helix-like DNA-binding domain superfamily/Winged helix DNA-binding domain"/>
    <property type="match status" value="1"/>
</dbReference>
<dbReference type="Proteomes" id="UP000033452">
    <property type="component" value="Unassembled WGS sequence"/>
</dbReference>
<dbReference type="NCBIfam" id="TIGR02937">
    <property type="entry name" value="sigma70-ECF"/>
    <property type="match status" value="1"/>
</dbReference>
<dbReference type="InterPro" id="IPR013325">
    <property type="entry name" value="RNA_pol_sigma_r2"/>
</dbReference>
<evidence type="ECO:0000256" key="4">
    <source>
        <dbReference type="ARBA" id="ARBA00023163"/>
    </source>
</evidence>
<organism evidence="7 8">
    <name type="scientific">Pseudoalteromonas rubra</name>
    <dbReference type="NCBI Taxonomy" id="43658"/>
    <lineage>
        <taxon>Bacteria</taxon>
        <taxon>Pseudomonadati</taxon>
        <taxon>Pseudomonadota</taxon>
        <taxon>Gammaproteobacteria</taxon>
        <taxon>Alteromonadales</taxon>
        <taxon>Pseudoalteromonadaceae</taxon>
        <taxon>Pseudoalteromonas</taxon>
    </lineage>
</organism>
<keyword evidence="3" id="KW-0731">Sigma factor</keyword>
<dbReference type="AlphaFoldDB" id="A0A0F4QRB9"/>
<reference evidence="7 8" key="1">
    <citation type="journal article" date="2015" name="BMC Genomics">
        <title>Genome mining reveals unlocked bioactive potential of marine Gram-negative bacteria.</title>
        <authorList>
            <person name="Machado H."/>
            <person name="Sonnenschein E.C."/>
            <person name="Melchiorsen J."/>
            <person name="Gram L."/>
        </authorList>
    </citation>
    <scope>NUCLEOTIDE SEQUENCE [LARGE SCALE GENOMIC DNA]</scope>
    <source>
        <strain evidence="7 8">S2471</strain>
    </source>
</reference>
<keyword evidence="2" id="KW-0805">Transcription regulation</keyword>
<dbReference type="EMBL" id="JXYA01000016">
    <property type="protein sequence ID" value="KJZ10241.1"/>
    <property type="molecule type" value="Genomic_DNA"/>
</dbReference>
<evidence type="ECO:0000313" key="7">
    <source>
        <dbReference type="EMBL" id="KJZ10241.1"/>
    </source>
</evidence>